<evidence type="ECO:0000313" key="3">
    <source>
        <dbReference type="Proteomes" id="UP000053825"/>
    </source>
</evidence>
<dbReference type="SUPFAM" id="SSF46785">
    <property type="entry name" value="Winged helix' DNA-binding domain"/>
    <property type="match status" value="1"/>
</dbReference>
<dbReference type="Pfam" id="PF00538">
    <property type="entry name" value="Linker_histone"/>
    <property type="match status" value="1"/>
</dbReference>
<dbReference type="Gene3D" id="1.10.10.10">
    <property type="entry name" value="Winged helix-like DNA-binding domain superfamily/Winged helix DNA-binding domain"/>
    <property type="match status" value="1"/>
</dbReference>
<protein>
    <recommendedName>
        <fullName evidence="1">H15 domain-containing protein</fullName>
    </recommendedName>
</protein>
<dbReference type="GO" id="GO:0006334">
    <property type="term" value="P:nucleosome assembly"/>
    <property type="evidence" value="ECO:0007669"/>
    <property type="project" value="InterPro"/>
</dbReference>
<dbReference type="GO" id="GO:0003677">
    <property type="term" value="F:DNA binding"/>
    <property type="evidence" value="ECO:0007669"/>
    <property type="project" value="InterPro"/>
</dbReference>
<feature type="domain" description="H15" evidence="1">
    <location>
        <begin position="1"/>
        <end position="73"/>
    </location>
</feature>
<dbReference type="PROSITE" id="PS51504">
    <property type="entry name" value="H15"/>
    <property type="match status" value="1"/>
</dbReference>
<dbReference type="Proteomes" id="UP000053825">
    <property type="component" value="Unassembled WGS sequence"/>
</dbReference>
<dbReference type="InterPro" id="IPR036388">
    <property type="entry name" value="WH-like_DNA-bd_sf"/>
</dbReference>
<keyword evidence="3" id="KW-1185">Reference proteome</keyword>
<reference evidence="2 3" key="1">
    <citation type="submission" date="2015-07" db="EMBL/GenBank/DDBJ databases">
        <title>The genome of Habropoda laboriosa.</title>
        <authorList>
            <person name="Pan H."/>
            <person name="Kapheim K."/>
        </authorList>
    </citation>
    <scope>NUCLEOTIDE SEQUENCE [LARGE SCALE GENOMIC DNA]</scope>
    <source>
        <strain evidence="2">0110345459</strain>
    </source>
</reference>
<dbReference type="InterPro" id="IPR036390">
    <property type="entry name" value="WH_DNA-bd_sf"/>
</dbReference>
<name>A0A0L7R900_9HYME</name>
<accession>A0A0L7R900</accession>
<dbReference type="GO" id="GO:0000786">
    <property type="term" value="C:nucleosome"/>
    <property type="evidence" value="ECO:0007669"/>
    <property type="project" value="InterPro"/>
</dbReference>
<proteinExistence type="predicted"/>
<dbReference type="OrthoDB" id="7684689at2759"/>
<sequence>MPVRKSQKIEAQVVEAIRKLQAVQGSTPREISNYIAQEYDIADSEIRRHVQLALKRGLVYGILQRLKGQVLKN</sequence>
<dbReference type="AlphaFoldDB" id="A0A0L7R900"/>
<gene>
    <name evidence="2" type="ORF">WH47_00131</name>
</gene>
<dbReference type="InterPro" id="IPR005818">
    <property type="entry name" value="Histone_H1/H5_H15"/>
</dbReference>
<evidence type="ECO:0000313" key="2">
    <source>
        <dbReference type="EMBL" id="KOC67261.1"/>
    </source>
</evidence>
<evidence type="ECO:0000259" key="1">
    <source>
        <dbReference type="PROSITE" id="PS51504"/>
    </source>
</evidence>
<dbReference type="EMBL" id="KQ414631">
    <property type="protein sequence ID" value="KOC67261.1"/>
    <property type="molecule type" value="Genomic_DNA"/>
</dbReference>
<organism evidence="2 3">
    <name type="scientific">Habropoda laboriosa</name>
    <dbReference type="NCBI Taxonomy" id="597456"/>
    <lineage>
        <taxon>Eukaryota</taxon>
        <taxon>Metazoa</taxon>
        <taxon>Ecdysozoa</taxon>
        <taxon>Arthropoda</taxon>
        <taxon>Hexapoda</taxon>
        <taxon>Insecta</taxon>
        <taxon>Pterygota</taxon>
        <taxon>Neoptera</taxon>
        <taxon>Endopterygota</taxon>
        <taxon>Hymenoptera</taxon>
        <taxon>Apocrita</taxon>
        <taxon>Aculeata</taxon>
        <taxon>Apoidea</taxon>
        <taxon>Anthophila</taxon>
        <taxon>Apidae</taxon>
        <taxon>Habropoda</taxon>
    </lineage>
</organism>